<evidence type="ECO:0000313" key="2">
    <source>
        <dbReference type="EMBL" id="CAL4115161.1"/>
    </source>
</evidence>
<keyword evidence="1" id="KW-0472">Membrane</keyword>
<feature type="transmembrane region" description="Helical" evidence="1">
    <location>
        <begin position="60"/>
        <end position="80"/>
    </location>
</feature>
<sequence length="127" mass="13863">MLSGPQDFVTFNFSNLIWTSSWVTSISFISLSHSVSMSGISPLLCAVYTELKYLPKMSHMSLSLSTSSPISFCISTISGLTVSLELTYLKKALLLCLMSLASFFSCALLAFLDSFLTYQSPSCIPCI</sequence>
<evidence type="ECO:0008006" key="4">
    <source>
        <dbReference type="Google" id="ProtNLM"/>
    </source>
</evidence>
<dbReference type="AlphaFoldDB" id="A0AAV2R406"/>
<feature type="transmembrane region" description="Helical" evidence="1">
    <location>
        <begin position="20"/>
        <end position="48"/>
    </location>
</feature>
<proteinExistence type="predicted"/>
<reference evidence="2 3" key="1">
    <citation type="submission" date="2024-05" db="EMBL/GenBank/DDBJ databases">
        <authorList>
            <person name="Wallberg A."/>
        </authorList>
    </citation>
    <scope>NUCLEOTIDE SEQUENCE [LARGE SCALE GENOMIC DNA]</scope>
</reference>
<gene>
    <name evidence="2" type="ORF">MNOR_LOCUS20600</name>
</gene>
<protein>
    <recommendedName>
        <fullName evidence="4">NADH dehydrogenase subunit 5</fullName>
    </recommendedName>
</protein>
<dbReference type="EMBL" id="CAXKWB010016031">
    <property type="protein sequence ID" value="CAL4115161.1"/>
    <property type="molecule type" value="Genomic_DNA"/>
</dbReference>
<name>A0AAV2R406_MEGNR</name>
<organism evidence="2 3">
    <name type="scientific">Meganyctiphanes norvegica</name>
    <name type="common">Northern krill</name>
    <name type="synonym">Thysanopoda norvegica</name>
    <dbReference type="NCBI Taxonomy" id="48144"/>
    <lineage>
        <taxon>Eukaryota</taxon>
        <taxon>Metazoa</taxon>
        <taxon>Ecdysozoa</taxon>
        <taxon>Arthropoda</taxon>
        <taxon>Crustacea</taxon>
        <taxon>Multicrustacea</taxon>
        <taxon>Malacostraca</taxon>
        <taxon>Eumalacostraca</taxon>
        <taxon>Eucarida</taxon>
        <taxon>Euphausiacea</taxon>
        <taxon>Euphausiidae</taxon>
        <taxon>Meganyctiphanes</taxon>
    </lineage>
</organism>
<dbReference type="Proteomes" id="UP001497623">
    <property type="component" value="Unassembled WGS sequence"/>
</dbReference>
<feature type="transmembrane region" description="Helical" evidence="1">
    <location>
        <begin position="92"/>
        <end position="112"/>
    </location>
</feature>
<comment type="caution">
    <text evidence="2">The sequence shown here is derived from an EMBL/GenBank/DDBJ whole genome shotgun (WGS) entry which is preliminary data.</text>
</comment>
<keyword evidence="1" id="KW-1133">Transmembrane helix</keyword>
<keyword evidence="1" id="KW-0812">Transmembrane</keyword>
<accession>A0AAV2R406</accession>
<evidence type="ECO:0000256" key="1">
    <source>
        <dbReference type="SAM" id="Phobius"/>
    </source>
</evidence>
<evidence type="ECO:0000313" key="3">
    <source>
        <dbReference type="Proteomes" id="UP001497623"/>
    </source>
</evidence>
<keyword evidence="3" id="KW-1185">Reference proteome</keyword>